<dbReference type="InParanoid" id="F2UMN5"/>
<gene>
    <name evidence="2" type="ORF">PTSG_09453</name>
</gene>
<evidence type="ECO:0000313" key="3">
    <source>
        <dbReference type="Proteomes" id="UP000007799"/>
    </source>
</evidence>
<feature type="region of interest" description="Disordered" evidence="1">
    <location>
        <begin position="346"/>
        <end position="365"/>
    </location>
</feature>
<dbReference type="Proteomes" id="UP000007799">
    <property type="component" value="Unassembled WGS sequence"/>
</dbReference>
<dbReference type="EMBL" id="GL832982">
    <property type="protein sequence ID" value="EGD78384.1"/>
    <property type="molecule type" value="Genomic_DNA"/>
</dbReference>
<proteinExistence type="predicted"/>
<evidence type="ECO:0000313" key="2">
    <source>
        <dbReference type="EMBL" id="EGD78384.1"/>
    </source>
</evidence>
<feature type="region of interest" description="Disordered" evidence="1">
    <location>
        <begin position="154"/>
        <end position="307"/>
    </location>
</feature>
<dbReference type="KEGG" id="sre:PTSG_09453"/>
<name>F2UMN5_SALR5</name>
<sequence>MPRTPRRKYTFTDSAHSVDRCKQLGVGILKKGKTAVREIAKTHGKSVLRHRSQALDTMSKQRRRKCDRLIAKAYTTRNDEVESALALEELHAFCFQVPEGWETMTRKYKFKTRTQQDRAFYLRLQAVAIILYKRFGGCYKTLVESSKTMLRDYDYSKNPRKRKGSRRTSRYPARRGRSTRRSARDEQQHKEEQEELEEHMQMDEDEENGVPDNNSGTAAVPDNASHRISSGLEHGRASDAGHDSDAESVFTFQPISSAPPSPSMAGHSDAESAASTPRRRQSRRSSHTRSTASAADIAGDPLMPVPMNPISATTHTMLHASTSPVDAHMYMDGSDTDSLLLLSEPSSPEFASASDSEAPPAFRAPPEPSPICLMQLNDIVEHIQACQLTLAYTKIALYWDMNEDLTLLDIYLQLLSLCPELHATFEAVAADNAVASSNAKGAPMPYALVLAPCDAQPTPLAHEQAARIASTGIPIHW</sequence>
<feature type="compositionally biased region" description="Basic residues" evidence="1">
    <location>
        <begin position="277"/>
        <end position="287"/>
    </location>
</feature>
<dbReference type="AlphaFoldDB" id="F2UMN5"/>
<evidence type="ECO:0000256" key="1">
    <source>
        <dbReference type="SAM" id="MobiDB-lite"/>
    </source>
</evidence>
<feature type="compositionally biased region" description="Basic and acidic residues" evidence="1">
    <location>
        <begin position="233"/>
        <end position="245"/>
    </location>
</feature>
<protein>
    <submittedName>
        <fullName evidence="2">Uncharacterized protein</fullName>
    </submittedName>
</protein>
<feature type="compositionally biased region" description="Basic and acidic residues" evidence="1">
    <location>
        <begin position="182"/>
        <end position="202"/>
    </location>
</feature>
<dbReference type="GeneID" id="16070258"/>
<keyword evidence="3" id="KW-1185">Reference proteome</keyword>
<feature type="compositionally biased region" description="Low complexity" evidence="1">
    <location>
        <begin position="346"/>
        <end position="361"/>
    </location>
</feature>
<organism evidence="2 3">
    <name type="scientific">Salpingoeca rosetta (strain ATCC 50818 / BSB-021)</name>
    <dbReference type="NCBI Taxonomy" id="946362"/>
    <lineage>
        <taxon>Eukaryota</taxon>
        <taxon>Choanoflagellata</taxon>
        <taxon>Craspedida</taxon>
        <taxon>Salpingoecidae</taxon>
        <taxon>Salpingoeca</taxon>
    </lineage>
</organism>
<accession>F2UMN5</accession>
<reference evidence="2" key="1">
    <citation type="submission" date="2009-08" db="EMBL/GenBank/DDBJ databases">
        <title>Annotation of Salpingoeca rosetta.</title>
        <authorList>
            <consortium name="The Broad Institute Genome Sequencing Platform"/>
            <person name="Russ C."/>
            <person name="Cuomo C."/>
            <person name="Burger G."/>
            <person name="Gray M.W."/>
            <person name="Holland P.W.H."/>
            <person name="King N."/>
            <person name="Lang F.B.F."/>
            <person name="Roger A.J."/>
            <person name="Ruiz-Trillo I."/>
            <person name="Young S.K."/>
            <person name="Zeng Q."/>
            <person name="Gargeya S."/>
            <person name="Alvarado L."/>
            <person name="Berlin A."/>
            <person name="Chapman S.B."/>
            <person name="Chen Z."/>
            <person name="Freedman E."/>
            <person name="Gellesch M."/>
            <person name="Goldberg J."/>
            <person name="Griggs A."/>
            <person name="Gujja S."/>
            <person name="Heilman E."/>
            <person name="Heiman D."/>
            <person name="Howarth C."/>
            <person name="Mehta T."/>
            <person name="Neiman D."/>
            <person name="Pearson M."/>
            <person name="Roberts A."/>
            <person name="Saif S."/>
            <person name="Shea T."/>
            <person name="Shenoy N."/>
            <person name="Sisk P."/>
            <person name="Stolte C."/>
            <person name="Sykes S."/>
            <person name="White J."/>
            <person name="Yandava C."/>
            <person name="Haas B."/>
            <person name="Nusbaum C."/>
            <person name="Birren B."/>
        </authorList>
    </citation>
    <scope>NUCLEOTIDE SEQUENCE</scope>
    <source>
        <strain evidence="2">ATCC 50818</strain>
    </source>
</reference>
<dbReference type="RefSeq" id="XP_004989707.1">
    <property type="nucleotide sequence ID" value="XM_004989650.1"/>
</dbReference>
<feature type="compositionally biased region" description="Basic residues" evidence="1">
    <location>
        <begin position="158"/>
        <end position="181"/>
    </location>
</feature>